<evidence type="ECO:0000313" key="14">
    <source>
        <dbReference type="EMBL" id="SFO37859.1"/>
    </source>
</evidence>
<evidence type="ECO:0000256" key="9">
    <source>
        <dbReference type="ARBA" id="ARBA00023136"/>
    </source>
</evidence>
<dbReference type="Pfam" id="PF01544">
    <property type="entry name" value="CorA"/>
    <property type="match status" value="1"/>
</dbReference>
<evidence type="ECO:0000256" key="7">
    <source>
        <dbReference type="ARBA" id="ARBA00022989"/>
    </source>
</evidence>
<organism evidence="14 15">
    <name type="scientific">Anaerocolumna aminovalerica</name>
    <dbReference type="NCBI Taxonomy" id="1527"/>
    <lineage>
        <taxon>Bacteria</taxon>
        <taxon>Bacillati</taxon>
        <taxon>Bacillota</taxon>
        <taxon>Clostridia</taxon>
        <taxon>Lachnospirales</taxon>
        <taxon>Lachnospiraceae</taxon>
        <taxon>Anaerocolumna</taxon>
    </lineage>
</organism>
<keyword evidence="9 13" id="KW-0472">Membrane</keyword>
<dbReference type="GO" id="GO:0050897">
    <property type="term" value="F:cobalt ion binding"/>
    <property type="evidence" value="ECO:0007669"/>
    <property type="project" value="TreeGrafter"/>
</dbReference>
<evidence type="ECO:0000256" key="12">
    <source>
        <dbReference type="SAM" id="Coils"/>
    </source>
</evidence>
<dbReference type="PANTHER" id="PTHR46494:SF1">
    <property type="entry name" value="CORA FAMILY METAL ION TRANSPORTER (EUROFUNG)"/>
    <property type="match status" value="1"/>
</dbReference>
<dbReference type="FunFam" id="1.20.58.340:FF:000004">
    <property type="entry name" value="Magnesium transport protein CorA"/>
    <property type="match status" value="1"/>
</dbReference>
<keyword evidence="12" id="KW-0175">Coiled coil</keyword>
<comment type="function">
    <text evidence="11">Mediates influx of magnesium ions. Alternates between open and closed states. Activated by low cytoplasmic Mg(2+) levels. Inactive when cytoplasmic Mg(2+) levels are high.</text>
</comment>
<dbReference type="InterPro" id="IPR002523">
    <property type="entry name" value="MgTranspt_CorA/ZnTranspt_ZntB"/>
</dbReference>
<gene>
    <name evidence="14" type="ORF">SAMN04489757_12144</name>
</gene>
<dbReference type="RefSeq" id="WP_170847996.1">
    <property type="nucleotide sequence ID" value="NZ_BAABFM010000073.1"/>
</dbReference>
<dbReference type="SUPFAM" id="SSF143865">
    <property type="entry name" value="CorA soluble domain-like"/>
    <property type="match status" value="1"/>
</dbReference>
<keyword evidence="3" id="KW-0813">Transport</keyword>
<keyword evidence="5 13" id="KW-0812">Transmembrane</keyword>
<dbReference type="GO" id="GO:0015095">
    <property type="term" value="F:magnesium ion transmembrane transporter activity"/>
    <property type="evidence" value="ECO:0007669"/>
    <property type="project" value="TreeGrafter"/>
</dbReference>
<feature type="transmembrane region" description="Helical" evidence="13">
    <location>
        <begin position="285"/>
        <end position="305"/>
    </location>
</feature>
<evidence type="ECO:0000256" key="2">
    <source>
        <dbReference type="ARBA" id="ARBA00009765"/>
    </source>
</evidence>
<dbReference type="AlphaFoldDB" id="A0A1I5GPL8"/>
<keyword evidence="4" id="KW-1003">Cell membrane</keyword>
<evidence type="ECO:0000256" key="8">
    <source>
        <dbReference type="ARBA" id="ARBA00023065"/>
    </source>
</evidence>
<accession>A0A1I5GPL8</accession>
<feature type="transmembrane region" description="Helical" evidence="13">
    <location>
        <begin position="254"/>
        <end position="273"/>
    </location>
</feature>
<keyword evidence="8" id="KW-0406">Ion transport</keyword>
<evidence type="ECO:0000256" key="10">
    <source>
        <dbReference type="ARBA" id="ARBA00034269"/>
    </source>
</evidence>
<evidence type="ECO:0000256" key="4">
    <source>
        <dbReference type="ARBA" id="ARBA00022475"/>
    </source>
</evidence>
<evidence type="ECO:0000256" key="6">
    <source>
        <dbReference type="ARBA" id="ARBA00022842"/>
    </source>
</evidence>
<dbReference type="SUPFAM" id="SSF144083">
    <property type="entry name" value="Magnesium transport protein CorA, transmembrane region"/>
    <property type="match status" value="1"/>
</dbReference>
<proteinExistence type="inferred from homology"/>
<dbReference type="Proteomes" id="UP000198806">
    <property type="component" value="Unassembled WGS sequence"/>
</dbReference>
<evidence type="ECO:0000256" key="3">
    <source>
        <dbReference type="ARBA" id="ARBA00022448"/>
    </source>
</evidence>
<dbReference type="GO" id="GO:0000287">
    <property type="term" value="F:magnesium ion binding"/>
    <property type="evidence" value="ECO:0007669"/>
    <property type="project" value="TreeGrafter"/>
</dbReference>
<comment type="subcellular location">
    <subcellularLocation>
        <location evidence="1">Cell membrane</location>
        <topology evidence="1">Multi-pass membrane protein</topology>
    </subcellularLocation>
</comment>
<evidence type="ECO:0000256" key="11">
    <source>
        <dbReference type="ARBA" id="ARBA00045497"/>
    </source>
</evidence>
<dbReference type="InterPro" id="IPR045861">
    <property type="entry name" value="CorA_cytoplasmic_dom"/>
</dbReference>
<dbReference type="InterPro" id="IPR045863">
    <property type="entry name" value="CorA_TM1_TM2"/>
</dbReference>
<reference evidence="14 15" key="1">
    <citation type="submission" date="2016-10" db="EMBL/GenBank/DDBJ databases">
        <authorList>
            <person name="de Groot N.N."/>
        </authorList>
    </citation>
    <scope>NUCLEOTIDE SEQUENCE [LARGE SCALE GENOMIC DNA]</scope>
    <source>
        <strain evidence="14 15">DSM 1283</strain>
    </source>
</reference>
<evidence type="ECO:0000313" key="15">
    <source>
        <dbReference type="Proteomes" id="UP000198806"/>
    </source>
</evidence>
<keyword evidence="15" id="KW-1185">Reference proteome</keyword>
<evidence type="ECO:0000256" key="1">
    <source>
        <dbReference type="ARBA" id="ARBA00004651"/>
    </source>
</evidence>
<keyword evidence="6" id="KW-0460">Magnesium</keyword>
<keyword evidence="7 13" id="KW-1133">Transmembrane helix</keyword>
<protein>
    <submittedName>
        <fullName evidence="14">Magnesium transporter</fullName>
    </submittedName>
</protein>
<sequence>MIYYVDKGKLLEGGGSKFHFNQEEPYLCLFNEEELLHYSKIFHISNGIVKDILEGHSFKFESYEGFDLISLNIPTVTDTGSFLNHITIYFRKNLLIFVCANPEELTILERIESDLENEESEKDNLSLGRILELFFDYLTKTDSVKLDHLEEKISSLEESIMTSRNKNYITEIVHLRKKLMGYKRYYDRLLSVTEAIVENVNGLLSKKEMRYFQIITDRNRRLLESLRFLQDYLSQIREAYQTQVDINLNSIMKLSTVITTIFLPLTLVAGWYGMNFDMPEYHLSFGYPMVIVGSLVLSLLIIIYFKKHKWF</sequence>
<dbReference type="GO" id="GO:0005886">
    <property type="term" value="C:plasma membrane"/>
    <property type="evidence" value="ECO:0007669"/>
    <property type="project" value="UniProtKB-SubCell"/>
</dbReference>
<dbReference type="CDD" id="cd12826">
    <property type="entry name" value="EcCorA_ZntB-like_u1"/>
    <property type="match status" value="1"/>
</dbReference>
<feature type="coiled-coil region" evidence="12">
    <location>
        <begin position="108"/>
        <end position="166"/>
    </location>
</feature>
<evidence type="ECO:0000256" key="13">
    <source>
        <dbReference type="SAM" id="Phobius"/>
    </source>
</evidence>
<comment type="similarity">
    <text evidence="2">Belongs to the CorA metal ion transporter (MIT) (TC 1.A.35) family.</text>
</comment>
<dbReference type="PANTHER" id="PTHR46494">
    <property type="entry name" value="CORA FAMILY METAL ION TRANSPORTER (EUROFUNG)"/>
    <property type="match status" value="1"/>
</dbReference>
<dbReference type="Gene3D" id="1.20.58.340">
    <property type="entry name" value="Magnesium transport protein CorA, transmembrane region"/>
    <property type="match status" value="2"/>
</dbReference>
<comment type="catalytic activity">
    <reaction evidence="10">
        <text>Mg(2+)(in) = Mg(2+)(out)</text>
        <dbReference type="Rhea" id="RHEA:29827"/>
        <dbReference type="ChEBI" id="CHEBI:18420"/>
    </reaction>
</comment>
<dbReference type="EMBL" id="FOWD01000021">
    <property type="protein sequence ID" value="SFO37859.1"/>
    <property type="molecule type" value="Genomic_DNA"/>
</dbReference>
<name>A0A1I5GPL8_9FIRM</name>
<evidence type="ECO:0000256" key="5">
    <source>
        <dbReference type="ARBA" id="ARBA00022692"/>
    </source>
</evidence>
<dbReference type="STRING" id="1527.SAMN04489757_12144"/>
<dbReference type="GO" id="GO:0015087">
    <property type="term" value="F:cobalt ion transmembrane transporter activity"/>
    <property type="evidence" value="ECO:0007669"/>
    <property type="project" value="TreeGrafter"/>
</dbReference>